<sequence>MRGADSEDEEHGESSALKSSCSSISRKEKLAYVTETRLYSGIRADQWPIVYHSLYNISFFGIEKLHPFDSAKWGRVYNKLIESGMLTEEQFVQAVEASEHDLRVVHTSCYLASLHCPCRVARLVEVAIVAFLPSFVIDKYLLKPFRYHTGGSILAARLALERNWAINLGGGFHHASRSRGGGFCVYADISLALNFLFLNRLISRAMIVDLDAHQVLQGNGHEHDFAGDNRVYIFDMFNYQIYPSDFVAKNAISRSVPLRSGTGDTEYLRQLSRNLSAALGEFSADIIIYNAGTDCLEGDPLGLLSLTAAGIIKRDEVVFELAQQCHIPIVMLMSGGYMPNNYDVITRSILNLHQKKLISLPASPF</sequence>
<comment type="similarity">
    <text evidence="2">Belongs to the histone deacetylase family.</text>
</comment>
<evidence type="ECO:0000256" key="1">
    <source>
        <dbReference type="ARBA" id="ARBA00004123"/>
    </source>
</evidence>
<keyword evidence="5" id="KW-0378">Hydrolase</keyword>
<dbReference type="Gene3D" id="3.40.800.20">
    <property type="entry name" value="Histone deacetylase domain"/>
    <property type="match status" value="1"/>
</dbReference>
<protein>
    <recommendedName>
        <fullName evidence="13">Histone deacetylase 11</fullName>
        <ecNumber evidence="3">3.5.1.98</ecNumber>
    </recommendedName>
</protein>
<evidence type="ECO:0000313" key="16">
    <source>
        <dbReference type="EMBL" id="ADY45523.1"/>
    </source>
</evidence>
<dbReference type="GO" id="GO:0141221">
    <property type="term" value="F:histone deacetylase activity, hydrolytic mechanism"/>
    <property type="evidence" value="ECO:0007669"/>
    <property type="project" value="UniProtKB-EC"/>
</dbReference>
<dbReference type="AlphaFoldDB" id="F1L5W9"/>
<dbReference type="PRINTS" id="PR01270">
    <property type="entry name" value="HDASUPER"/>
</dbReference>
<evidence type="ECO:0000256" key="3">
    <source>
        <dbReference type="ARBA" id="ARBA00012111"/>
    </source>
</evidence>
<proteinExistence type="evidence at transcript level"/>
<evidence type="ECO:0000256" key="14">
    <source>
        <dbReference type="SAM" id="MobiDB-lite"/>
    </source>
</evidence>
<feature type="compositionally biased region" description="Acidic residues" evidence="14">
    <location>
        <begin position="1"/>
        <end position="11"/>
    </location>
</feature>
<evidence type="ECO:0000256" key="7">
    <source>
        <dbReference type="ARBA" id="ARBA00023015"/>
    </source>
</evidence>
<keyword evidence="9" id="KW-0539">Nucleus</keyword>
<evidence type="ECO:0000256" key="4">
    <source>
        <dbReference type="ARBA" id="ARBA00022491"/>
    </source>
</evidence>
<dbReference type="EMBL" id="JI172012">
    <property type="protein sequence ID" value="ADY45523.1"/>
    <property type="molecule type" value="mRNA"/>
</dbReference>
<comment type="subcellular location">
    <subcellularLocation>
        <location evidence="1">Nucleus</location>
    </subcellularLocation>
</comment>
<evidence type="ECO:0000256" key="11">
    <source>
        <dbReference type="ARBA" id="ARBA00059784"/>
    </source>
</evidence>
<accession>F1L5W9</accession>
<comment type="catalytic activity">
    <reaction evidence="10">
        <text>N(6)-acetyl-L-lysyl-[histone] + H2O = L-lysyl-[histone] + acetate</text>
        <dbReference type="Rhea" id="RHEA:58196"/>
        <dbReference type="Rhea" id="RHEA-COMP:9845"/>
        <dbReference type="Rhea" id="RHEA-COMP:11338"/>
        <dbReference type="ChEBI" id="CHEBI:15377"/>
        <dbReference type="ChEBI" id="CHEBI:29969"/>
        <dbReference type="ChEBI" id="CHEBI:30089"/>
        <dbReference type="ChEBI" id="CHEBI:61930"/>
        <dbReference type="EC" id="3.5.1.98"/>
    </reaction>
</comment>
<dbReference type="InterPro" id="IPR000286">
    <property type="entry name" value="HDACs"/>
</dbReference>
<evidence type="ECO:0000256" key="8">
    <source>
        <dbReference type="ARBA" id="ARBA00023163"/>
    </source>
</evidence>
<evidence type="ECO:0000256" key="10">
    <source>
        <dbReference type="ARBA" id="ARBA00048287"/>
    </source>
</evidence>
<dbReference type="SUPFAM" id="SSF52768">
    <property type="entry name" value="Arginase/deacetylase"/>
    <property type="match status" value="1"/>
</dbReference>
<keyword evidence="7" id="KW-0805">Transcription regulation</keyword>
<evidence type="ECO:0000256" key="9">
    <source>
        <dbReference type="ARBA" id="ARBA00023242"/>
    </source>
</evidence>
<feature type="domain" description="Histone deacetylase" evidence="15">
    <location>
        <begin position="66"/>
        <end position="350"/>
    </location>
</feature>
<dbReference type="PANTHER" id="PTHR10625:SF23">
    <property type="entry name" value="HISTONE DEACETYLASE 11"/>
    <property type="match status" value="1"/>
</dbReference>
<dbReference type="InterPro" id="IPR023696">
    <property type="entry name" value="Ureohydrolase_dom_sf"/>
</dbReference>
<dbReference type="GO" id="GO:0000118">
    <property type="term" value="C:histone deacetylase complex"/>
    <property type="evidence" value="ECO:0007669"/>
    <property type="project" value="TreeGrafter"/>
</dbReference>
<evidence type="ECO:0000256" key="2">
    <source>
        <dbReference type="ARBA" id="ARBA00005947"/>
    </source>
</evidence>
<comment type="subunit">
    <text evidence="12">Interacts with HDAC6.</text>
</comment>
<keyword evidence="6" id="KW-0156">Chromatin regulator</keyword>
<evidence type="ECO:0000256" key="6">
    <source>
        <dbReference type="ARBA" id="ARBA00022853"/>
    </source>
</evidence>
<dbReference type="CDD" id="cd09993">
    <property type="entry name" value="HDAC_classIV"/>
    <property type="match status" value="1"/>
</dbReference>
<evidence type="ECO:0000259" key="15">
    <source>
        <dbReference type="Pfam" id="PF00850"/>
    </source>
</evidence>
<comment type="function">
    <text evidence="11">Responsible for the deacetylation of lysine residues on the N-terminal part of the core histones (H2A, H2B, H3 and H4). Histone deacetylation gives a tag for epigenetic repression and plays an important role in transcriptional regulation, cell cycle progression and developmental events. Histone deacetylases act via the formation of large multiprotein complexes.</text>
</comment>
<organism evidence="16">
    <name type="scientific">Ascaris suum</name>
    <name type="common">Pig roundworm</name>
    <name type="synonym">Ascaris lumbricoides</name>
    <dbReference type="NCBI Taxonomy" id="6253"/>
    <lineage>
        <taxon>Eukaryota</taxon>
        <taxon>Metazoa</taxon>
        <taxon>Ecdysozoa</taxon>
        <taxon>Nematoda</taxon>
        <taxon>Chromadorea</taxon>
        <taxon>Rhabditida</taxon>
        <taxon>Spirurina</taxon>
        <taxon>Ascaridomorpha</taxon>
        <taxon>Ascaridoidea</taxon>
        <taxon>Ascarididae</taxon>
        <taxon>Ascaris</taxon>
    </lineage>
</organism>
<name>F1L5W9_ASCSU</name>
<evidence type="ECO:0000256" key="13">
    <source>
        <dbReference type="ARBA" id="ARBA00072450"/>
    </source>
</evidence>
<evidence type="ECO:0000256" key="5">
    <source>
        <dbReference type="ARBA" id="ARBA00022801"/>
    </source>
</evidence>
<reference evidence="16" key="1">
    <citation type="journal article" date="2011" name="Genome Res.">
        <title>Deep small RNA sequencing from the nematode Ascaris reveals conservation, functional diversification, and novel developmental profiles.</title>
        <authorList>
            <person name="Wang J."/>
            <person name="Czech B."/>
            <person name="Crunk A."/>
            <person name="Wallace A."/>
            <person name="Mitreva M."/>
            <person name="Hannon G.J."/>
            <person name="Davis R.E."/>
        </authorList>
    </citation>
    <scope>NUCLEOTIDE SEQUENCE</scope>
</reference>
<evidence type="ECO:0000256" key="12">
    <source>
        <dbReference type="ARBA" id="ARBA00065154"/>
    </source>
</evidence>
<dbReference type="EC" id="3.5.1.98" evidence="3"/>
<dbReference type="FunFam" id="3.40.800.20:FF:000009">
    <property type="entry name" value="Histone deacetylase 11"/>
    <property type="match status" value="1"/>
</dbReference>
<dbReference type="InterPro" id="IPR023801">
    <property type="entry name" value="His_deacetylse_dom"/>
</dbReference>
<keyword evidence="4" id="KW-0678">Repressor</keyword>
<dbReference type="Pfam" id="PF00850">
    <property type="entry name" value="Hist_deacetyl"/>
    <property type="match status" value="1"/>
</dbReference>
<dbReference type="PANTHER" id="PTHR10625">
    <property type="entry name" value="HISTONE DEACETYLASE HDAC1-RELATED"/>
    <property type="match status" value="1"/>
</dbReference>
<feature type="region of interest" description="Disordered" evidence="14">
    <location>
        <begin position="1"/>
        <end position="20"/>
    </location>
</feature>
<keyword evidence="8" id="KW-0804">Transcription</keyword>
<dbReference type="InterPro" id="IPR044150">
    <property type="entry name" value="HDAC_classIV"/>
</dbReference>
<dbReference type="InterPro" id="IPR037138">
    <property type="entry name" value="His_deacetylse_dom_sf"/>
</dbReference>
<dbReference type="GO" id="GO:0040029">
    <property type="term" value="P:epigenetic regulation of gene expression"/>
    <property type="evidence" value="ECO:0007669"/>
    <property type="project" value="TreeGrafter"/>
</dbReference>